<dbReference type="Proteomes" id="UP000594759">
    <property type="component" value="Chromosome"/>
</dbReference>
<evidence type="ECO:0000256" key="4">
    <source>
        <dbReference type="ARBA" id="ARBA00022692"/>
    </source>
</evidence>
<dbReference type="FunFam" id="3.40.50.300:FF:000299">
    <property type="entry name" value="ABC transporter ATP-binding protein/permease"/>
    <property type="match status" value="1"/>
</dbReference>
<feature type="domain" description="ABC transporter" evidence="11">
    <location>
        <begin position="483"/>
        <end position="719"/>
    </location>
</feature>
<dbReference type="InterPro" id="IPR039421">
    <property type="entry name" value="Type_1_exporter"/>
</dbReference>
<comment type="subcellular location">
    <subcellularLocation>
        <location evidence="1">Cell membrane</location>
        <topology evidence="1">Multi-pass membrane protein</topology>
    </subcellularLocation>
</comment>
<evidence type="ECO:0000256" key="1">
    <source>
        <dbReference type="ARBA" id="ARBA00004651"/>
    </source>
</evidence>
<keyword evidence="6" id="KW-0378">Hydrolase</keyword>
<dbReference type="Gene3D" id="1.20.1560.10">
    <property type="entry name" value="ABC transporter type 1, transmembrane domain"/>
    <property type="match status" value="1"/>
</dbReference>
<keyword evidence="2" id="KW-0813">Transport</keyword>
<protein>
    <submittedName>
        <fullName evidence="14">Peptidase domain-containing ABC transporter</fullName>
    </submittedName>
</protein>
<dbReference type="GO" id="GO:0008233">
    <property type="term" value="F:peptidase activity"/>
    <property type="evidence" value="ECO:0007669"/>
    <property type="project" value="InterPro"/>
</dbReference>
<dbReference type="GO" id="GO:0015421">
    <property type="term" value="F:ABC-type oligopeptide transporter activity"/>
    <property type="evidence" value="ECO:0007669"/>
    <property type="project" value="TreeGrafter"/>
</dbReference>
<dbReference type="EMBL" id="CP064939">
    <property type="protein sequence ID" value="QPH41933.1"/>
    <property type="molecule type" value="Genomic_DNA"/>
</dbReference>
<dbReference type="SUPFAM" id="SSF90123">
    <property type="entry name" value="ABC transporter transmembrane region"/>
    <property type="match status" value="1"/>
</dbReference>
<feature type="transmembrane region" description="Helical" evidence="10">
    <location>
        <begin position="200"/>
        <end position="221"/>
    </location>
</feature>
<dbReference type="PROSITE" id="PS50929">
    <property type="entry name" value="ABC_TM1F"/>
    <property type="match status" value="1"/>
</dbReference>
<evidence type="ECO:0000313" key="14">
    <source>
        <dbReference type="EMBL" id="QPH41933.1"/>
    </source>
</evidence>
<dbReference type="AlphaFoldDB" id="A0A7S9Q114"/>
<feature type="transmembrane region" description="Helical" evidence="10">
    <location>
        <begin position="304"/>
        <end position="325"/>
    </location>
</feature>
<dbReference type="Pfam" id="PF03412">
    <property type="entry name" value="Peptidase_C39"/>
    <property type="match status" value="1"/>
</dbReference>
<keyword evidence="15" id="KW-1185">Reference proteome</keyword>
<dbReference type="Pfam" id="PF00664">
    <property type="entry name" value="ABC_membrane"/>
    <property type="match status" value="1"/>
</dbReference>
<evidence type="ECO:0000256" key="6">
    <source>
        <dbReference type="ARBA" id="ARBA00022801"/>
    </source>
</evidence>
<evidence type="ECO:0000256" key="3">
    <source>
        <dbReference type="ARBA" id="ARBA00022475"/>
    </source>
</evidence>
<dbReference type="PANTHER" id="PTHR43394">
    <property type="entry name" value="ATP-DEPENDENT PERMEASE MDL1, MITOCHONDRIAL"/>
    <property type="match status" value="1"/>
</dbReference>
<dbReference type="SMART" id="SM00382">
    <property type="entry name" value="AAA"/>
    <property type="match status" value="1"/>
</dbReference>
<dbReference type="InterPro" id="IPR005074">
    <property type="entry name" value="Peptidase_C39"/>
</dbReference>
<evidence type="ECO:0000259" key="12">
    <source>
        <dbReference type="PROSITE" id="PS50929"/>
    </source>
</evidence>
<dbReference type="InterPro" id="IPR027417">
    <property type="entry name" value="P-loop_NTPase"/>
</dbReference>
<proteinExistence type="predicted"/>
<dbReference type="CDD" id="cd02418">
    <property type="entry name" value="Peptidase_C39B"/>
    <property type="match status" value="1"/>
</dbReference>
<dbReference type="InterPro" id="IPR003593">
    <property type="entry name" value="AAA+_ATPase"/>
</dbReference>
<evidence type="ECO:0000259" key="11">
    <source>
        <dbReference type="PROSITE" id="PS50893"/>
    </source>
</evidence>
<dbReference type="PROSITE" id="PS50990">
    <property type="entry name" value="PEPTIDASE_C39"/>
    <property type="match status" value="1"/>
</dbReference>
<accession>A0A7S9Q114</accession>
<evidence type="ECO:0000313" key="15">
    <source>
        <dbReference type="Proteomes" id="UP000594759"/>
    </source>
</evidence>
<reference evidence="14 15" key="1">
    <citation type="submission" date="2020-11" db="EMBL/GenBank/DDBJ databases">
        <title>Pedobacter endophytica, an endophytic bacteria isolated form Carex pumila.</title>
        <authorList>
            <person name="Peng Y."/>
            <person name="Jiang L."/>
            <person name="Lee J."/>
        </authorList>
    </citation>
    <scope>NUCLEOTIDE SEQUENCE [LARGE SCALE GENOMIC DNA]</scope>
    <source>
        <strain evidence="14 15">JBR3-12</strain>
    </source>
</reference>
<dbReference type="InterPro" id="IPR017871">
    <property type="entry name" value="ABC_transporter-like_CS"/>
</dbReference>
<dbReference type="PANTHER" id="PTHR43394:SF1">
    <property type="entry name" value="ATP-BINDING CASSETTE SUB-FAMILY B MEMBER 10, MITOCHONDRIAL"/>
    <property type="match status" value="1"/>
</dbReference>
<keyword evidence="9 10" id="KW-0472">Membrane</keyword>
<evidence type="ECO:0000256" key="10">
    <source>
        <dbReference type="SAM" id="Phobius"/>
    </source>
</evidence>
<dbReference type="SUPFAM" id="SSF52540">
    <property type="entry name" value="P-loop containing nucleoside triphosphate hydrolases"/>
    <property type="match status" value="1"/>
</dbReference>
<feature type="domain" description="Peptidase C39" evidence="13">
    <location>
        <begin position="8"/>
        <end position="127"/>
    </location>
</feature>
<dbReference type="GO" id="GO:0005886">
    <property type="term" value="C:plasma membrane"/>
    <property type="evidence" value="ECO:0007669"/>
    <property type="project" value="UniProtKB-SubCell"/>
</dbReference>
<dbReference type="InterPro" id="IPR036640">
    <property type="entry name" value="ABC1_TM_sf"/>
</dbReference>
<dbReference type="InterPro" id="IPR003439">
    <property type="entry name" value="ABC_transporter-like_ATP-bd"/>
</dbReference>
<keyword evidence="4 10" id="KW-0812">Transmembrane</keyword>
<evidence type="ECO:0000256" key="9">
    <source>
        <dbReference type="ARBA" id="ARBA00023136"/>
    </source>
</evidence>
<feature type="transmembrane region" description="Helical" evidence="10">
    <location>
        <begin position="277"/>
        <end position="298"/>
    </location>
</feature>
<dbReference type="KEGG" id="pex:IZT61_19560"/>
<dbReference type="Gene3D" id="3.40.50.300">
    <property type="entry name" value="P-loop containing nucleotide triphosphate hydrolases"/>
    <property type="match status" value="1"/>
</dbReference>
<keyword evidence="8 10" id="KW-1133">Transmembrane helix</keyword>
<dbReference type="PROSITE" id="PS50893">
    <property type="entry name" value="ABC_TRANSPORTER_2"/>
    <property type="match status" value="1"/>
</dbReference>
<sequence length="725" mass="82439">MSFPFYKQLDQMDCGPTCLRMIAKHYGRNYSLQRLREISGINREGVSLLGISQAAEKIGFRTTGIRINLKKLLEIDLPCIIHWQQGHFIVLYRITEDIFYIADPAKGLIKYSITDFSQHWLSTKNNSDGIVLLLSTSPDFYSQSGDPTKGLNLTYLIGYLTRYRKLIFQLFLGLGIGSLLQLILPFLTQSVVDIGINTRNINFVYLILIAQTMLFLGRLSVDFIRSWILLHISTRINISVLTDFLIKLMKLPMSFFETKMTGDIMQRMDDQGRIQSFLTGSSLSTIFSLFNLVVFAVVLGYYNLNIFVVFIVSAFLYSLWVVAFLKKRRELDFKRFDISSDNQSSIVQLISGMQEIKLNNCEQQKRWEWEHIQARLFKFSIKSLALGQYQQIGAFFINEGKNILITFMVAKAVIDGQLTLGGMMAVQYIVGQLNSPIEQLLGFLQQFQDAKISLERLNEIHEMKDEEPIETNFINNLPTNKNISLHNVTFSYPGAGNEPVLQNINLSIPQGKTTAIVGMSGSGKTTILKLLLRIYEVEKGDIKIGNTYLNQIGYRYWRGKCGVVMQDGFIFSDTIARNIVVNDYYPDLERLNHAIKIANVSKFIEDLPLGINTKIGAAGNGISQGQRQRMLIARAVYKNPEYIFFDEATNALDANNERIIMENLEQFFKGRTVVVVAHRLSTVKNADNIIVLDKGAIIEEGTHTELTKSKGEYYQLVKNQLELGN</sequence>
<dbReference type="InterPro" id="IPR011527">
    <property type="entry name" value="ABC1_TM_dom"/>
</dbReference>
<dbReference type="GO" id="GO:0006508">
    <property type="term" value="P:proteolysis"/>
    <property type="evidence" value="ECO:0007669"/>
    <property type="project" value="InterPro"/>
</dbReference>
<keyword evidence="3" id="KW-1003">Cell membrane</keyword>
<dbReference type="GO" id="GO:0005524">
    <property type="term" value="F:ATP binding"/>
    <property type="evidence" value="ECO:0007669"/>
    <property type="project" value="UniProtKB-KW"/>
</dbReference>
<dbReference type="Gene3D" id="3.90.70.10">
    <property type="entry name" value="Cysteine proteinases"/>
    <property type="match status" value="1"/>
</dbReference>
<evidence type="ECO:0000256" key="5">
    <source>
        <dbReference type="ARBA" id="ARBA00022741"/>
    </source>
</evidence>
<feature type="domain" description="ABC transmembrane type-1" evidence="12">
    <location>
        <begin position="170"/>
        <end position="449"/>
    </location>
</feature>
<evidence type="ECO:0000256" key="2">
    <source>
        <dbReference type="ARBA" id="ARBA00022448"/>
    </source>
</evidence>
<dbReference type="GO" id="GO:0016887">
    <property type="term" value="F:ATP hydrolysis activity"/>
    <property type="evidence" value="ECO:0007669"/>
    <property type="project" value="InterPro"/>
</dbReference>
<evidence type="ECO:0000256" key="7">
    <source>
        <dbReference type="ARBA" id="ARBA00022840"/>
    </source>
</evidence>
<gene>
    <name evidence="14" type="ORF">IZT61_19560</name>
</gene>
<organism evidence="14 15">
    <name type="scientific">Pedobacter endophyticus</name>
    <dbReference type="NCBI Taxonomy" id="2789740"/>
    <lineage>
        <taxon>Bacteria</taxon>
        <taxon>Pseudomonadati</taxon>
        <taxon>Bacteroidota</taxon>
        <taxon>Sphingobacteriia</taxon>
        <taxon>Sphingobacteriales</taxon>
        <taxon>Sphingobacteriaceae</taxon>
        <taxon>Pedobacter</taxon>
    </lineage>
</organism>
<name>A0A7S9Q114_9SPHI</name>
<evidence type="ECO:0000259" key="13">
    <source>
        <dbReference type="PROSITE" id="PS50990"/>
    </source>
</evidence>
<evidence type="ECO:0000256" key="8">
    <source>
        <dbReference type="ARBA" id="ARBA00022989"/>
    </source>
</evidence>
<feature type="transmembrane region" description="Helical" evidence="10">
    <location>
        <begin position="166"/>
        <end position="188"/>
    </location>
</feature>
<keyword evidence="7" id="KW-0067">ATP-binding</keyword>
<keyword evidence="5" id="KW-0547">Nucleotide-binding</keyword>
<dbReference type="Pfam" id="PF00005">
    <property type="entry name" value="ABC_tran"/>
    <property type="match status" value="1"/>
</dbReference>
<dbReference type="CDD" id="cd18571">
    <property type="entry name" value="ABC_6TM_peptidase_like"/>
    <property type="match status" value="1"/>
</dbReference>
<dbReference type="PROSITE" id="PS00211">
    <property type="entry name" value="ABC_TRANSPORTER_1"/>
    <property type="match status" value="1"/>
</dbReference>